<keyword evidence="2" id="KW-0472">Membrane</keyword>
<gene>
    <name evidence="3" type="ORF">KVA01_10030</name>
</gene>
<evidence type="ECO:0000256" key="2">
    <source>
        <dbReference type="SAM" id="Phobius"/>
    </source>
</evidence>
<accession>A0A4Y4D103</accession>
<keyword evidence="2" id="KW-0812">Transmembrane</keyword>
<dbReference type="Proteomes" id="UP000315730">
    <property type="component" value="Unassembled WGS sequence"/>
</dbReference>
<dbReference type="OrthoDB" id="3822725at2"/>
<evidence type="ECO:0000313" key="4">
    <source>
        <dbReference type="Proteomes" id="UP000315730"/>
    </source>
</evidence>
<feature type="transmembrane region" description="Helical" evidence="2">
    <location>
        <begin position="195"/>
        <end position="214"/>
    </location>
</feature>
<feature type="compositionally biased region" description="Polar residues" evidence="1">
    <location>
        <begin position="1"/>
        <end position="11"/>
    </location>
</feature>
<keyword evidence="4" id="KW-1185">Reference proteome</keyword>
<dbReference type="STRING" id="1272.GCA_900014985_00548"/>
<feature type="transmembrane region" description="Helical" evidence="2">
    <location>
        <begin position="120"/>
        <end position="148"/>
    </location>
</feature>
<keyword evidence="2" id="KW-1133">Transmembrane helix</keyword>
<name>A0A4Y4D103_KOCVA</name>
<feature type="transmembrane region" description="Helical" evidence="2">
    <location>
        <begin position="77"/>
        <end position="99"/>
    </location>
</feature>
<proteinExistence type="predicted"/>
<evidence type="ECO:0000313" key="3">
    <source>
        <dbReference type="EMBL" id="GEC98848.1"/>
    </source>
</evidence>
<feature type="transmembrane region" description="Helical" evidence="2">
    <location>
        <begin position="168"/>
        <end position="188"/>
    </location>
</feature>
<comment type="caution">
    <text evidence="3">The sequence shown here is derived from an EMBL/GenBank/DDBJ whole genome shotgun (WGS) entry which is preliminary data.</text>
</comment>
<organism evidence="3 4">
    <name type="scientific">Kocuria varians</name>
    <name type="common">Micrococcus varians</name>
    <dbReference type="NCBI Taxonomy" id="1272"/>
    <lineage>
        <taxon>Bacteria</taxon>
        <taxon>Bacillati</taxon>
        <taxon>Actinomycetota</taxon>
        <taxon>Actinomycetes</taxon>
        <taxon>Micrococcales</taxon>
        <taxon>Micrococcaceae</taxon>
        <taxon>Kocuria</taxon>
    </lineage>
</organism>
<feature type="transmembrane region" description="Helical" evidence="2">
    <location>
        <begin position="241"/>
        <end position="264"/>
    </location>
</feature>
<evidence type="ECO:0000256" key="1">
    <source>
        <dbReference type="SAM" id="MobiDB-lite"/>
    </source>
</evidence>
<feature type="region of interest" description="Disordered" evidence="1">
    <location>
        <begin position="1"/>
        <end position="21"/>
    </location>
</feature>
<reference evidence="3 4" key="1">
    <citation type="submission" date="2019-06" db="EMBL/GenBank/DDBJ databases">
        <title>Whole genome shotgun sequence of Kocuria varians NBRC 15358.</title>
        <authorList>
            <person name="Hosoyama A."/>
            <person name="Uohara A."/>
            <person name="Ohji S."/>
            <person name="Ichikawa N."/>
        </authorList>
    </citation>
    <scope>NUCLEOTIDE SEQUENCE [LARGE SCALE GENOMIC DNA]</scope>
    <source>
        <strain evidence="3 4">NBRC 15358</strain>
    </source>
</reference>
<feature type="transmembrane region" description="Helical" evidence="2">
    <location>
        <begin position="47"/>
        <end position="65"/>
    </location>
</feature>
<protein>
    <submittedName>
        <fullName evidence="3">Uncharacterized protein</fullName>
    </submittedName>
</protein>
<sequence>MSTTSNVTAPNTAAPWQEPEPDGRGLPFLTLLRVELRKQVDTRAGRGILVAIGVLTALVLGLTTWMTREEGAELPGLFVLTMTPQGLLLPVLGIITACNEWSQRTALITFTQEPRRLRVVLAKIIAALVLGTVAFAAAWVLALLAHLISAGLSGNPVSIDLNPGQLAGQWLTQMLALLQGVAFGLALLSVPLAIVGYFVLPTLYSAVALVVPALRDLGAWGNMAAASSPLMEGVDLTATQWAQLGTSSLLWIGVPLLIGVWRVLTREVK</sequence>
<dbReference type="EMBL" id="BJNW01000007">
    <property type="protein sequence ID" value="GEC98848.1"/>
    <property type="molecule type" value="Genomic_DNA"/>
</dbReference>
<dbReference type="AlphaFoldDB" id="A0A4Y4D103"/>
<dbReference type="RefSeq" id="WP_141269172.1">
    <property type="nucleotide sequence ID" value="NZ_BJNW01000007.1"/>
</dbReference>